<comment type="caution">
    <text evidence="4">Lacks conserved residue(s) required for the propagation of feature annotation.</text>
</comment>
<keyword evidence="3 4" id="KW-0998">Cell outer membrane</keyword>
<comment type="caution">
    <text evidence="7">The sequence shown here is derived from an EMBL/GenBank/DDBJ whole genome shotgun (WGS) entry which is preliminary data.</text>
</comment>
<evidence type="ECO:0000259" key="5">
    <source>
        <dbReference type="Pfam" id="PF03968"/>
    </source>
</evidence>
<keyword evidence="8" id="KW-1185">Reference proteome</keyword>
<dbReference type="InterPro" id="IPR007543">
    <property type="entry name" value="LptD_C"/>
</dbReference>
<proteinExistence type="inferred from homology"/>
<dbReference type="HAMAP" id="MF_01411">
    <property type="entry name" value="LPS_assembly_LptD"/>
    <property type="match status" value="1"/>
</dbReference>
<protein>
    <recommendedName>
        <fullName evidence="4">LPS-assembly protein LptD</fullName>
    </recommendedName>
</protein>
<comment type="function">
    <text evidence="4">Together with LptE, is involved in the assembly of lipopolysaccharide (LPS) at the surface of the outer membrane.</text>
</comment>
<feature type="domain" description="Organic solvent tolerance-like N-terminal" evidence="5">
    <location>
        <begin position="63"/>
        <end position="196"/>
    </location>
</feature>
<dbReference type="Gene3D" id="2.60.450.10">
    <property type="entry name" value="Lipopolysaccharide (LPS) transport protein A like domain"/>
    <property type="match status" value="1"/>
</dbReference>
<evidence type="ECO:0000256" key="3">
    <source>
        <dbReference type="ARBA" id="ARBA00023237"/>
    </source>
</evidence>
<gene>
    <name evidence="4 7" type="primary">lptD</name>
    <name evidence="7" type="ORF">K0504_14820</name>
</gene>
<keyword evidence="2 4" id="KW-0472">Membrane</keyword>
<comment type="subcellular location">
    <subcellularLocation>
        <location evidence="4">Cell outer membrane</location>
    </subcellularLocation>
</comment>
<feature type="chain" id="PRO_5044945174" description="LPS-assembly protein LptD" evidence="4">
    <location>
        <begin position="24"/>
        <end position="774"/>
    </location>
</feature>
<dbReference type="InterPro" id="IPR005653">
    <property type="entry name" value="OstA-like_N"/>
</dbReference>
<dbReference type="InterPro" id="IPR050218">
    <property type="entry name" value="LptD"/>
</dbReference>
<evidence type="ECO:0000256" key="1">
    <source>
        <dbReference type="ARBA" id="ARBA00022729"/>
    </source>
</evidence>
<dbReference type="RefSeq" id="WP_220104933.1">
    <property type="nucleotide sequence ID" value="NZ_JAHZSS010000021.1"/>
</dbReference>
<comment type="similarity">
    <text evidence="4">Belongs to the LptD family.</text>
</comment>
<evidence type="ECO:0000313" key="7">
    <source>
        <dbReference type="EMBL" id="MBW8192308.1"/>
    </source>
</evidence>
<dbReference type="InterPro" id="IPR020889">
    <property type="entry name" value="LipoPS_assembly_LptD"/>
</dbReference>
<reference evidence="7" key="1">
    <citation type="submission" date="2021-07" db="EMBL/GenBank/DDBJ databases">
        <title>Neiella marina sp. nov., isolated from the intestinal content of sea cucumber Apostichopus japonicus.</title>
        <authorList>
            <person name="Bai X."/>
        </authorList>
    </citation>
    <scope>NUCLEOTIDE SEQUENCE</scope>
    <source>
        <strain evidence="7">126</strain>
    </source>
</reference>
<evidence type="ECO:0000256" key="4">
    <source>
        <dbReference type="HAMAP-Rule" id="MF_01411"/>
    </source>
</evidence>
<name>A0ABS7EKA6_9GAMM</name>
<organism evidence="7 8">
    <name type="scientific">Neiella holothuriorum</name>
    <dbReference type="NCBI Taxonomy" id="2870530"/>
    <lineage>
        <taxon>Bacteria</taxon>
        <taxon>Pseudomonadati</taxon>
        <taxon>Pseudomonadota</taxon>
        <taxon>Gammaproteobacteria</taxon>
        <taxon>Alteromonadales</taxon>
        <taxon>Echinimonadaceae</taxon>
        <taxon>Neiella</taxon>
    </lineage>
</organism>
<comment type="subunit">
    <text evidence="4">Component of the lipopolysaccharide transport and assembly complex. Interacts with LptE and LptA.</text>
</comment>
<dbReference type="PANTHER" id="PTHR30189">
    <property type="entry name" value="LPS-ASSEMBLY PROTEIN"/>
    <property type="match status" value="1"/>
</dbReference>
<sequence length="774" mass="88444" precursor="true">MSTRRNTDVFVILSLLFSAPTWANSTTDEEPVAEDVTGQCLSSAVQVDAGINFAPVDENLPLTISADNVSGDHQNKLAFTGQVKVTRGQHSLTAEQATMDRQTQQLEATGNVHYQAPNIVVDSSNLSANGASSVITMSESSYQMVNNPTHGSAEHIEIRQNDKKFVLIDGSFTTCPKGDESWVMNADEIQLDGQSEWGEARNSVIRVGNVPVLWLPYMTFPLSDKRKSGLLFPTISNSSRNGLDLRQPYYWNIAPNVDATLTPRYIGNSGTQLGTEIRYLREKQYNQFNLEYLSSDDAIASDDERYLYRWLHQGRFTDNIRSFVEYTAVSDDNYFNDLGSDVASETDNRLERIGQVSFLSEQFDSNITVTDFDIFGDTPDVYRQLPRVDFTYRLPYLNEWFNAEIYGEYNRFDHTDNDTVTADRFHVEPTITYNWHSPAAEFEAEAKIYQTYYDQDTVDDEYSSSVNRTLPSLRLYGQLNFEREISWFGNDYTQRLEPQVQYLLIGHQQQDEIGLYDTVALREDVHGLYRDRRFSGLDRIADTNQITLGATTRLFNSDNKETLRFSFGQIFYFDESKIIEELSGRKVEDTSAFATALDTYFGDYSIHAEYRYNFERSDTDASSILVNYSPGERKLIQLGYRYSPEPLNFTNESDDPLDSREINQLGSVVSWPLSDRYQLVASHYRDTDLKRSVETLAGIQYQSCCWAVRLVYQRNLNTNFPDENESLSDRDAYDSGIALQFELKGLGGNRDSSGHSTMIDQSLFGYRKNYYLNN</sequence>
<dbReference type="EMBL" id="JAHZSS010000021">
    <property type="protein sequence ID" value="MBW8192308.1"/>
    <property type="molecule type" value="Genomic_DNA"/>
</dbReference>
<evidence type="ECO:0000313" key="8">
    <source>
        <dbReference type="Proteomes" id="UP001166251"/>
    </source>
</evidence>
<feature type="signal peptide" evidence="4">
    <location>
        <begin position="1"/>
        <end position="23"/>
    </location>
</feature>
<dbReference type="Pfam" id="PF03968">
    <property type="entry name" value="LptD_N"/>
    <property type="match status" value="1"/>
</dbReference>
<dbReference type="Pfam" id="PF04453">
    <property type="entry name" value="LptD"/>
    <property type="match status" value="1"/>
</dbReference>
<accession>A0ABS7EKA6</accession>
<feature type="domain" description="LptD C-terminal" evidence="6">
    <location>
        <begin position="304"/>
        <end position="677"/>
    </location>
</feature>
<evidence type="ECO:0000259" key="6">
    <source>
        <dbReference type="Pfam" id="PF04453"/>
    </source>
</evidence>
<dbReference type="PANTHER" id="PTHR30189:SF1">
    <property type="entry name" value="LPS-ASSEMBLY PROTEIN LPTD"/>
    <property type="match status" value="1"/>
</dbReference>
<evidence type="ECO:0000256" key="2">
    <source>
        <dbReference type="ARBA" id="ARBA00023136"/>
    </source>
</evidence>
<keyword evidence="1 4" id="KW-0732">Signal</keyword>
<dbReference type="Proteomes" id="UP001166251">
    <property type="component" value="Unassembled WGS sequence"/>
</dbReference>